<dbReference type="GO" id="GO:0003723">
    <property type="term" value="F:RNA binding"/>
    <property type="evidence" value="ECO:0007669"/>
    <property type="project" value="UniProtKB-KW"/>
</dbReference>
<evidence type="ECO:0000256" key="1">
    <source>
        <dbReference type="ARBA" id="ARBA00022490"/>
    </source>
</evidence>
<keyword evidence="2" id="KW-0540">Nuclease</keyword>
<dbReference type="Pfam" id="PF22505">
    <property type="entry name" value="RNase_J_b_CASP"/>
    <property type="match status" value="1"/>
</dbReference>
<dbReference type="SMART" id="SM00849">
    <property type="entry name" value="Lactamase_B"/>
    <property type="match status" value="1"/>
</dbReference>
<proteinExistence type="predicted"/>
<dbReference type="PANTHER" id="PTHR43694">
    <property type="entry name" value="RIBONUCLEASE J"/>
    <property type="match status" value="1"/>
</dbReference>
<evidence type="ECO:0000256" key="2">
    <source>
        <dbReference type="ARBA" id="ARBA00022722"/>
    </source>
</evidence>
<reference evidence="6 7" key="1">
    <citation type="journal article" date="2020" name="Biotechnol. Biofuels">
        <title>New insights from the biogas microbiome by comprehensive genome-resolved metagenomics of nearly 1600 species originating from multiple anaerobic digesters.</title>
        <authorList>
            <person name="Campanaro S."/>
            <person name="Treu L."/>
            <person name="Rodriguez-R L.M."/>
            <person name="Kovalovszki A."/>
            <person name="Ziels R.M."/>
            <person name="Maus I."/>
            <person name="Zhu X."/>
            <person name="Kougias P.G."/>
            <person name="Basile A."/>
            <person name="Luo G."/>
            <person name="Schluter A."/>
            <person name="Konstantinidis K.T."/>
            <person name="Angelidaki I."/>
        </authorList>
    </citation>
    <scope>NUCLEOTIDE SEQUENCE [LARGE SCALE GENOMIC DNA]</scope>
    <source>
        <strain evidence="6">AS27yjCOA_165</strain>
    </source>
</reference>
<keyword evidence="1" id="KW-0963">Cytoplasm</keyword>
<dbReference type="Gene3D" id="3.40.50.10710">
    <property type="entry name" value="Metallo-hydrolase/oxidoreductase"/>
    <property type="match status" value="1"/>
</dbReference>
<evidence type="ECO:0000259" key="5">
    <source>
        <dbReference type="SMART" id="SM00849"/>
    </source>
</evidence>
<evidence type="ECO:0000313" key="7">
    <source>
        <dbReference type="Proteomes" id="UP000526033"/>
    </source>
</evidence>
<dbReference type="InterPro" id="IPR004613">
    <property type="entry name" value="RNase_J"/>
</dbReference>
<sequence length="568" mass="62953">MFTIYDEQKYPNKMTPLKIIKMGSDVGATKNMVVYESGDDIIIVDCGVGFPDGETLGVDVVIPDITYLLENREKVRGIFVTHVHEDHFGAIPYIIEDLPVPIYTNRIAIEFIKERIKDKGVKNPDAVKFNLITPETPEVILGNFKIKAIGINHSVPSPMGFAITTPQGTILHMADYKIDWTPVLDKPIELGKIANYGDAGVLCLLSDCLGVTADGYTKSERTLDESFDHFIGNAAGRQLFVTTISSNVSRMYQIINAARKHGRKVVFSGRSIDQSSQIARELGFLPFDSDTFVPEKEAKDHTQDSLVYIIAGCYGQTGSGLYRLSIGEHNNITLEPNALVIFSADPFPGVEENVERLLHNLTVSGAEVLYSEIQDNLHVSGHGLKGDLATVSALSKAKFYIPIGGTAAKMRAYTNMVKELGVTKDRVFELLEGQTLIFDEAGARLGDRLELKQVYIDGRNNDTLSPIVVKDREQLSTEGVFVVFVPQTQNGNILSDKIDVVTRGFIYVKGSQELMDESRKYVTKTLNKLMAKNKEPAALKKKCERELADFLYKKTGRTPLVIVHNVQI</sequence>
<evidence type="ECO:0000256" key="4">
    <source>
        <dbReference type="ARBA" id="ARBA00022884"/>
    </source>
</evidence>
<gene>
    <name evidence="6" type="ORF">GYA27_03365</name>
</gene>
<dbReference type="AlphaFoldDB" id="A0A7X9DKL6"/>
<comment type="caution">
    <text evidence="6">The sequence shown here is derived from an EMBL/GenBank/DDBJ whole genome shotgun (WGS) entry which is preliminary data.</text>
</comment>
<feature type="domain" description="Metallo-beta-lactamase" evidence="5">
    <location>
        <begin position="29"/>
        <end position="229"/>
    </location>
</feature>
<keyword evidence="3" id="KW-0378">Hydrolase</keyword>
<dbReference type="Gene3D" id="3.10.20.580">
    <property type="match status" value="1"/>
</dbReference>
<dbReference type="InterPro" id="IPR041636">
    <property type="entry name" value="RNase_J_C"/>
</dbReference>
<dbReference type="GO" id="GO:0004527">
    <property type="term" value="F:exonuclease activity"/>
    <property type="evidence" value="ECO:0007669"/>
    <property type="project" value="UniProtKB-KW"/>
</dbReference>
<protein>
    <submittedName>
        <fullName evidence="6">Ribonuclease J</fullName>
    </submittedName>
</protein>
<dbReference type="SUPFAM" id="SSF56281">
    <property type="entry name" value="Metallo-hydrolase/oxidoreductase"/>
    <property type="match status" value="1"/>
</dbReference>
<evidence type="ECO:0000313" key="6">
    <source>
        <dbReference type="EMBL" id="NMB70211.1"/>
    </source>
</evidence>
<accession>A0A7X9DKL6</accession>
<dbReference type="Gene3D" id="3.60.15.10">
    <property type="entry name" value="Ribonuclease Z/Hydroxyacylglutathione hydrolase-like"/>
    <property type="match status" value="1"/>
</dbReference>
<dbReference type="GO" id="GO:0046872">
    <property type="term" value="F:metal ion binding"/>
    <property type="evidence" value="ECO:0007669"/>
    <property type="project" value="InterPro"/>
</dbReference>
<dbReference type="PANTHER" id="PTHR43694:SF1">
    <property type="entry name" value="RIBONUCLEASE J"/>
    <property type="match status" value="1"/>
</dbReference>
<dbReference type="InterPro" id="IPR001279">
    <property type="entry name" value="Metallo-B-lactamas"/>
</dbReference>
<dbReference type="InterPro" id="IPR036866">
    <property type="entry name" value="RibonucZ/Hydroxyglut_hydro"/>
</dbReference>
<keyword evidence="4" id="KW-0694">RNA-binding</keyword>
<evidence type="ECO:0000256" key="3">
    <source>
        <dbReference type="ARBA" id="ARBA00022839"/>
    </source>
</evidence>
<organism evidence="6 7">
    <name type="scientific">candidate division WWE3 bacterium</name>
    <dbReference type="NCBI Taxonomy" id="2053526"/>
    <lineage>
        <taxon>Bacteria</taxon>
        <taxon>Katanobacteria</taxon>
    </lineage>
</organism>
<dbReference type="CDD" id="cd07714">
    <property type="entry name" value="RNaseJ_MBL-fold"/>
    <property type="match status" value="1"/>
</dbReference>
<dbReference type="Pfam" id="PF00753">
    <property type="entry name" value="Lactamase_B"/>
    <property type="match status" value="1"/>
</dbReference>
<keyword evidence="3" id="KW-0269">Exonuclease</keyword>
<name>A0A7X9DKL6_UNCKA</name>
<dbReference type="InterPro" id="IPR042173">
    <property type="entry name" value="RNase_J_2"/>
</dbReference>
<dbReference type="NCBIfam" id="TIGR00649">
    <property type="entry name" value="MG423"/>
    <property type="match status" value="1"/>
</dbReference>
<dbReference type="Proteomes" id="UP000526033">
    <property type="component" value="Unassembled WGS sequence"/>
</dbReference>
<dbReference type="EMBL" id="JAAZNL010000040">
    <property type="protein sequence ID" value="NMB70211.1"/>
    <property type="molecule type" value="Genomic_DNA"/>
</dbReference>
<dbReference type="Pfam" id="PF17770">
    <property type="entry name" value="RNase_J_C"/>
    <property type="match status" value="1"/>
</dbReference>
<dbReference type="InterPro" id="IPR055132">
    <property type="entry name" value="RNase_J_b_CASP"/>
</dbReference>